<comment type="caution">
    <text evidence="1">The sequence shown here is derived from an EMBL/GenBank/DDBJ whole genome shotgun (WGS) entry which is preliminary data.</text>
</comment>
<reference evidence="1 2" key="1">
    <citation type="submission" date="2020-08" db="EMBL/GenBank/DDBJ databases">
        <title>Genomic Encyclopedia of Type Strains, Phase IV (KMG-IV): sequencing the most valuable type-strain genomes for metagenomic binning, comparative biology and taxonomic classification.</title>
        <authorList>
            <person name="Goeker M."/>
        </authorList>
    </citation>
    <scope>NUCLEOTIDE SEQUENCE [LARGE SCALE GENOMIC DNA]</scope>
    <source>
        <strain evidence="1 2">DSM 101791</strain>
    </source>
</reference>
<proteinExistence type="predicted"/>
<dbReference type="AlphaFoldDB" id="A0A7W8GHE6"/>
<dbReference type="Proteomes" id="UP000525389">
    <property type="component" value="Unassembled WGS sequence"/>
</dbReference>
<dbReference type="EMBL" id="JACHFN010000013">
    <property type="protein sequence ID" value="MBB5235528.1"/>
    <property type="molecule type" value="Genomic_DNA"/>
</dbReference>
<protein>
    <submittedName>
        <fullName evidence="1">Uncharacterized protein</fullName>
    </submittedName>
</protein>
<sequence length="126" mass="14200">MLASELSRELNVDASVVSKRLKTYCAMQGMERPLRLDEQVVGHMREVHRLLSGGTAQNTQEAVQMVLGTYVESVPPAIALDIVQRLEALENGQRLLMEQMTRMADYWEELRNRRSAAVAQRQGDGT</sequence>
<evidence type="ECO:0000313" key="2">
    <source>
        <dbReference type="Proteomes" id="UP000525389"/>
    </source>
</evidence>
<name>A0A7W8GHE6_9DEIO</name>
<gene>
    <name evidence="1" type="ORF">HNQ09_002985</name>
</gene>
<accession>A0A7W8GHE6</accession>
<dbReference type="RefSeq" id="WP_184030815.1">
    <property type="nucleotide sequence ID" value="NZ_JACHFN010000013.1"/>
</dbReference>
<keyword evidence="2" id="KW-1185">Reference proteome</keyword>
<evidence type="ECO:0000313" key="1">
    <source>
        <dbReference type="EMBL" id="MBB5235528.1"/>
    </source>
</evidence>
<organism evidence="1 2">
    <name type="scientific">Deinococcus budaensis</name>
    <dbReference type="NCBI Taxonomy" id="1665626"/>
    <lineage>
        <taxon>Bacteria</taxon>
        <taxon>Thermotogati</taxon>
        <taxon>Deinococcota</taxon>
        <taxon>Deinococci</taxon>
        <taxon>Deinococcales</taxon>
        <taxon>Deinococcaceae</taxon>
        <taxon>Deinococcus</taxon>
    </lineage>
</organism>